<feature type="domain" description="HTH CENPB-type" evidence="4">
    <location>
        <begin position="92"/>
        <end position="159"/>
    </location>
</feature>
<name>A0A1G4KPN9_KOMPC</name>
<dbReference type="GO" id="GO:0003677">
    <property type="term" value="F:DNA binding"/>
    <property type="evidence" value="ECO:0007669"/>
    <property type="project" value="UniProtKB-KW"/>
</dbReference>
<accession>A0A1G4KPN9</accession>
<proteinExistence type="predicted"/>
<evidence type="ECO:0000259" key="4">
    <source>
        <dbReference type="Pfam" id="PF03221"/>
    </source>
</evidence>
<protein>
    <recommendedName>
        <fullName evidence="7">HTH CENPB-type domain-containing protein</fullName>
    </recommendedName>
</protein>
<feature type="compositionally biased region" description="Polar residues" evidence="2">
    <location>
        <begin position="523"/>
        <end position="532"/>
    </location>
</feature>
<organism evidence="5 6">
    <name type="scientific">Komagataella phaffii (strain ATCC 76273 / CBS 7435 / CECT 11047 / NRRL Y-11430 / Wegner 21-1)</name>
    <name type="common">Yeast</name>
    <name type="synonym">Pichia pastoris</name>
    <dbReference type="NCBI Taxonomy" id="981350"/>
    <lineage>
        <taxon>Eukaryota</taxon>
        <taxon>Fungi</taxon>
        <taxon>Dikarya</taxon>
        <taxon>Ascomycota</taxon>
        <taxon>Saccharomycotina</taxon>
        <taxon>Pichiomycetes</taxon>
        <taxon>Pichiales</taxon>
        <taxon>Pichiaceae</taxon>
        <taxon>Komagataella</taxon>
    </lineage>
</organism>
<dbReference type="InterPro" id="IPR006600">
    <property type="entry name" value="HTH_CenpB_DNA-bd_dom"/>
</dbReference>
<evidence type="ECO:0000259" key="3">
    <source>
        <dbReference type="Pfam" id="PF03184"/>
    </source>
</evidence>
<dbReference type="Pfam" id="PF03221">
    <property type="entry name" value="HTH_Tnp_Tc5"/>
    <property type="match status" value="1"/>
</dbReference>
<sequence>MNTVPENQDHNRRRLRRATLAEKIKVLDWHNNSERKCQQATLQYFHDLGEFAITKSTMNRWVLNEKELRQDFKNLTLNNNKVYKTKPKFKDPEVNRCLELLYDQITNENCTITERELIQRWSNFYLMFYNIPKTDFNSSNIPTKSNGWLHHFKRRTAFKRDLVKRFHTDSELYSVRTLEDEKLRLKNTLARYQLSQIYQLDEVSFKINPTCFIPNHQSNSLTIPDPAERVTVALCVNATGSSVFAPLIVSDLEPSNKIMKSLKNLFYSKSGMLTTEIFFKYLKSVNDTIAQNAPQEKIVILLDDLYTHIVPQDEFTNIELVYFAPSLNKLDYYPLDFGVIRIFKTEVKYSIMQIFFKKLTIGMDQSFSKTFTLSKEDLISVIMDTWNTMKYNTMLTSTSFHNSQLIPSFAVLNQHRSMPFDADVSFSLRDTNKETQIVNMLRVIQERNLFRNHKGLPSRKHSDLYIDHFLFPAEEKVENVHLQDSDIIELVRREHTGIDPDLESGQAASSSIQHNISSQIGQPESTAQTALHSTGAHEPRGYLHNGYSQDQPAHPTQRQHNTNIVPSPLTTNLIMGELDNLKSQRASPHSAMLANSNEGSMNKYSANGETVEATEIGKLMLGRLKDFFSLPENINHYSNSAIQFHRFLNTYLQESNDLYMKSYANQKIHKQSRGYNGSQNLEQPSKRRQLEGTTNSFDQFMG</sequence>
<dbReference type="AlphaFoldDB" id="A0A1G4KPN9"/>
<dbReference type="InterPro" id="IPR004875">
    <property type="entry name" value="DDE_SF_endonuclease_dom"/>
</dbReference>
<dbReference type="PANTHER" id="PTHR19303">
    <property type="entry name" value="TRANSPOSON"/>
    <property type="match status" value="1"/>
</dbReference>
<gene>
    <name evidence="5" type="ordered locus">PP7435_Chr2-0159</name>
</gene>
<feature type="compositionally biased region" description="Polar residues" evidence="2">
    <location>
        <begin position="546"/>
        <end position="566"/>
    </location>
</feature>
<dbReference type="GO" id="GO:0005634">
    <property type="term" value="C:nucleus"/>
    <property type="evidence" value="ECO:0007669"/>
    <property type="project" value="TreeGrafter"/>
</dbReference>
<keyword evidence="6" id="KW-1185">Reference proteome</keyword>
<reference evidence="5 6" key="1">
    <citation type="journal article" date="2011" name="J. Biotechnol.">
        <title>High-quality genome sequence of Pichia pastoris CBS7435.</title>
        <authorList>
            <person name="Kuberl A."/>
            <person name="Schneider J."/>
            <person name="Thallinger G.G."/>
            <person name="Anderl I."/>
            <person name="Wibberg D."/>
            <person name="Hajek T."/>
            <person name="Jaenicke S."/>
            <person name="Brinkrolf K."/>
            <person name="Goesmann A."/>
            <person name="Szczepanowski R."/>
            <person name="Puhler A."/>
            <person name="Schwab H."/>
            <person name="Glieder A."/>
            <person name="Pichler H."/>
        </authorList>
    </citation>
    <scope>NUCLEOTIDE SEQUENCE [LARGE SCALE GENOMIC DNA]</scope>
    <source>
        <strain evidence="6">ATCC 76273 / CBS 7435 / CECT 11047 / NRRL Y-11430 / Wegner 21-1</strain>
    </source>
</reference>
<dbReference type="InterPro" id="IPR050863">
    <property type="entry name" value="CenT-Element_Derived"/>
</dbReference>
<dbReference type="EMBL" id="FR839629">
    <property type="protein sequence ID" value="SCV11978.1"/>
    <property type="molecule type" value="Genomic_DNA"/>
</dbReference>
<evidence type="ECO:0000256" key="2">
    <source>
        <dbReference type="SAM" id="MobiDB-lite"/>
    </source>
</evidence>
<dbReference type="Proteomes" id="UP000006853">
    <property type="component" value="Chromosome 2"/>
</dbReference>
<feature type="region of interest" description="Disordered" evidence="2">
    <location>
        <begin position="671"/>
        <end position="702"/>
    </location>
</feature>
<feature type="compositionally biased region" description="Low complexity" evidence="2">
    <location>
        <begin position="509"/>
        <end position="522"/>
    </location>
</feature>
<feature type="region of interest" description="Disordered" evidence="2">
    <location>
        <begin position="499"/>
        <end position="566"/>
    </location>
</feature>
<reference evidence="5 6" key="2">
    <citation type="journal article" date="2016" name="FEMS Yeast Res.">
        <title>Curation of the genome annotation of Pichia pastoris (Komagataella phaffii) CBS7435 from gene level to protein function.</title>
        <authorList>
            <person name="Valli M."/>
            <person name="Tatto N.E."/>
            <person name="Peymann A."/>
            <person name="Gruber C."/>
            <person name="Landes N."/>
            <person name="Ekker H."/>
            <person name="Thallinger G.G."/>
            <person name="Mattanovich D."/>
            <person name="Gasser B."/>
            <person name="Graf A.B."/>
        </authorList>
    </citation>
    <scope>GENOME REANNOTATION</scope>
    <source>
        <strain evidence="5 6">ATCC 76273 / CBS 7435 / CECT 11047 / NRRL Y-11430 / Wegner 21-1</strain>
    </source>
</reference>
<evidence type="ECO:0000313" key="5">
    <source>
        <dbReference type="EMBL" id="SCV11978.1"/>
    </source>
</evidence>
<feature type="compositionally biased region" description="Polar residues" evidence="2">
    <location>
        <begin position="691"/>
        <end position="702"/>
    </location>
</feature>
<evidence type="ECO:0000313" key="6">
    <source>
        <dbReference type="Proteomes" id="UP000006853"/>
    </source>
</evidence>
<dbReference type="Pfam" id="PF03184">
    <property type="entry name" value="DDE_1"/>
    <property type="match status" value="1"/>
</dbReference>
<keyword evidence="1" id="KW-0238">DNA-binding</keyword>
<evidence type="ECO:0000256" key="1">
    <source>
        <dbReference type="ARBA" id="ARBA00023125"/>
    </source>
</evidence>
<evidence type="ECO:0008006" key="7">
    <source>
        <dbReference type="Google" id="ProtNLM"/>
    </source>
</evidence>
<feature type="compositionally biased region" description="Polar residues" evidence="2">
    <location>
        <begin position="673"/>
        <end position="683"/>
    </location>
</feature>
<feature type="domain" description="DDE-1" evidence="3">
    <location>
        <begin position="228"/>
        <end position="393"/>
    </location>
</feature>